<dbReference type="PANTHER" id="PTHR43808">
    <property type="entry name" value="ACETYLORNITHINE DEACETYLASE"/>
    <property type="match status" value="1"/>
</dbReference>
<evidence type="ECO:0000256" key="2">
    <source>
        <dbReference type="ARBA" id="ARBA00022723"/>
    </source>
</evidence>
<keyword evidence="4" id="KW-0862">Zinc</keyword>
<accession>A0A2M8P2M4</accession>
<name>A0A2M8P2M4_9CHLR</name>
<dbReference type="InterPro" id="IPR002933">
    <property type="entry name" value="Peptidase_M20"/>
</dbReference>
<dbReference type="Gene3D" id="3.40.630.10">
    <property type="entry name" value="Zn peptidases"/>
    <property type="match status" value="1"/>
</dbReference>
<dbReference type="GO" id="GO:0046872">
    <property type="term" value="F:metal ion binding"/>
    <property type="evidence" value="ECO:0007669"/>
    <property type="project" value="UniProtKB-KW"/>
</dbReference>
<dbReference type="GO" id="GO:0016787">
    <property type="term" value="F:hydrolase activity"/>
    <property type="evidence" value="ECO:0007669"/>
    <property type="project" value="UniProtKB-KW"/>
</dbReference>
<dbReference type="Pfam" id="PF01546">
    <property type="entry name" value="Peptidase_M20"/>
    <property type="match status" value="1"/>
</dbReference>
<dbReference type="SUPFAM" id="SSF53187">
    <property type="entry name" value="Zn-dependent exopeptidases"/>
    <property type="match status" value="1"/>
</dbReference>
<gene>
    <name evidence="6" type="ORF">CUN51_02305</name>
</gene>
<evidence type="ECO:0000313" key="7">
    <source>
        <dbReference type="Proteomes" id="UP000228921"/>
    </source>
</evidence>
<dbReference type="SUPFAM" id="SSF55031">
    <property type="entry name" value="Bacterial exopeptidase dimerisation domain"/>
    <property type="match status" value="1"/>
</dbReference>
<evidence type="ECO:0000259" key="5">
    <source>
        <dbReference type="Pfam" id="PF07687"/>
    </source>
</evidence>
<feature type="domain" description="Peptidase M20 dimerisation" evidence="5">
    <location>
        <begin position="233"/>
        <end position="305"/>
    </location>
</feature>
<dbReference type="InterPro" id="IPR036264">
    <property type="entry name" value="Bact_exopeptidase_dim_dom"/>
</dbReference>
<comment type="cofactor">
    <cofactor evidence="1">
        <name>Zn(2+)</name>
        <dbReference type="ChEBI" id="CHEBI:29105"/>
    </cofactor>
</comment>
<evidence type="ECO:0000256" key="1">
    <source>
        <dbReference type="ARBA" id="ARBA00001947"/>
    </source>
</evidence>
<dbReference type="PROSITE" id="PS00758">
    <property type="entry name" value="ARGE_DAPE_CPG2_1"/>
    <property type="match status" value="1"/>
</dbReference>
<proteinExistence type="predicted"/>
<dbReference type="AlphaFoldDB" id="A0A2M8P2M4"/>
<dbReference type="Proteomes" id="UP000228921">
    <property type="component" value="Unassembled WGS sequence"/>
</dbReference>
<dbReference type="Pfam" id="PF07687">
    <property type="entry name" value="M20_dimer"/>
    <property type="match status" value="1"/>
</dbReference>
<sequence>MHSKPRRKPEFRFLRFAEWGVSRVAQLAATPAFVALRAALGTYQARLLAETIAIQQIAAPTFEESERAAYVQARFAALPALDQSSLCVDDLHNVYVCLRGDDPSRPAVLVSAHTDTVFSRQTSLNVRRTPETVCGAGIGDNSLGVAALLAAAELLSQSGARLPADIWFVANSREEGLGNLDGIRAAYARLGRCLGRAIVIEGMALGHVYIGGIAVKRLRIACYTEGGHSWLHFGRPSAIHHLMRLGAQIAALRPPESPRSTYNIGVIEGGRSVNSIAAEASLLLDLRSETREGLAALERSILNLIDLNRTNGVRFEVTPVGERPSGSIPRSHPLAQLAHETLTYLGIQPIFDHGSTDANALLANGLPTITIGITRGGNAHREDEFIEIAPIFDGIWQLLLLIGGAASFSTDDI</sequence>
<dbReference type="InterPro" id="IPR050072">
    <property type="entry name" value="Peptidase_M20A"/>
</dbReference>
<comment type="caution">
    <text evidence="6">The sequence shown here is derived from an EMBL/GenBank/DDBJ whole genome shotgun (WGS) entry which is preliminary data.</text>
</comment>
<evidence type="ECO:0000313" key="6">
    <source>
        <dbReference type="EMBL" id="PJF31795.1"/>
    </source>
</evidence>
<dbReference type="InterPro" id="IPR011650">
    <property type="entry name" value="Peptidase_M20_dimer"/>
</dbReference>
<evidence type="ECO:0000256" key="3">
    <source>
        <dbReference type="ARBA" id="ARBA00022801"/>
    </source>
</evidence>
<organism evidence="6 7">
    <name type="scientific">Candidatus Thermofonsia Clade 1 bacterium</name>
    <dbReference type="NCBI Taxonomy" id="2364210"/>
    <lineage>
        <taxon>Bacteria</taxon>
        <taxon>Bacillati</taxon>
        <taxon>Chloroflexota</taxon>
        <taxon>Candidatus Thermofontia</taxon>
        <taxon>Candidatus Thermofonsia Clade 1</taxon>
    </lineage>
</organism>
<dbReference type="PANTHER" id="PTHR43808:SF17">
    <property type="entry name" value="PEPTIDASE M20"/>
    <property type="match status" value="1"/>
</dbReference>
<reference evidence="6 7" key="1">
    <citation type="submission" date="2017-11" db="EMBL/GenBank/DDBJ databases">
        <title>Evolution of Phototrophy in the Chloroflexi Phylum Driven by Horizontal Gene Transfer.</title>
        <authorList>
            <person name="Ward L.M."/>
            <person name="Hemp J."/>
            <person name="Shih P.M."/>
            <person name="Mcglynn S.E."/>
            <person name="Fischer W."/>
        </authorList>
    </citation>
    <scope>NUCLEOTIDE SEQUENCE [LARGE SCALE GENOMIC DNA]</scope>
    <source>
        <strain evidence="6">CP2_2F</strain>
    </source>
</reference>
<dbReference type="InterPro" id="IPR001261">
    <property type="entry name" value="ArgE/DapE_CS"/>
</dbReference>
<dbReference type="Gene3D" id="3.30.70.360">
    <property type="match status" value="1"/>
</dbReference>
<protein>
    <submittedName>
        <fullName evidence="6">Peptidase M20</fullName>
    </submittedName>
</protein>
<dbReference type="EMBL" id="PGTK01000002">
    <property type="protein sequence ID" value="PJF31795.1"/>
    <property type="molecule type" value="Genomic_DNA"/>
</dbReference>
<keyword evidence="2" id="KW-0479">Metal-binding</keyword>
<evidence type="ECO:0000256" key="4">
    <source>
        <dbReference type="ARBA" id="ARBA00022833"/>
    </source>
</evidence>
<keyword evidence="3" id="KW-0378">Hydrolase</keyword>